<comment type="caution">
    <text evidence="2">The sequence shown here is derived from an EMBL/GenBank/DDBJ whole genome shotgun (WGS) entry which is preliminary data.</text>
</comment>
<dbReference type="EMBL" id="VSRR010111732">
    <property type="protein sequence ID" value="MPC97854.1"/>
    <property type="molecule type" value="Genomic_DNA"/>
</dbReference>
<name>A0A5B7JZV9_PORTR</name>
<gene>
    <name evidence="2" type="ORF">E2C01_093191</name>
</gene>
<accession>A0A5B7JZV9</accession>
<organism evidence="2 3">
    <name type="scientific">Portunus trituberculatus</name>
    <name type="common">Swimming crab</name>
    <name type="synonym">Neptunus trituberculatus</name>
    <dbReference type="NCBI Taxonomy" id="210409"/>
    <lineage>
        <taxon>Eukaryota</taxon>
        <taxon>Metazoa</taxon>
        <taxon>Ecdysozoa</taxon>
        <taxon>Arthropoda</taxon>
        <taxon>Crustacea</taxon>
        <taxon>Multicrustacea</taxon>
        <taxon>Malacostraca</taxon>
        <taxon>Eumalacostraca</taxon>
        <taxon>Eucarida</taxon>
        <taxon>Decapoda</taxon>
        <taxon>Pleocyemata</taxon>
        <taxon>Brachyura</taxon>
        <taxon>Eubrachyura</taxon>
        <taxon>Portunoidea</taxon>
        <taxon>Portunidae</taxon>
        <taxon>Portuninae</taxon>
        <taxon>Portunus</taxon>
    </lineage>
</organism>
<feature type="region of interest" description="Disordered" evidence="1">
    <location>
        <begin position="27"/>
        <end position="68"/>
    </location>
</feature>
<sequence length="68" mass="7799">MEKESKLKKVVNITKLHYTSSLTNPRQIIRDERIPKTRHHTSLHERRERKVGGRGGIRSKPSPSAAVT</sequence>
<evidence type="ECO:0000256" key="1">
    <source>
        <dbReference type="SAM" id="MobiDB-lite"/>
    </source>
</evidence>
<reference evidence="2 3" key="1">
    <citation type="submission" date="2019-05" db="EMBL/GenBank/DDBJ databases">
        <title>Another draft genome of Portunus trituberculatus and its Hox gene families provides insights of decapod evolution.</title>
        <authorList>
            <person name="Jeong J.-H."/>
            <person name="Song I."/>
            <person name="Kim S."/>
            <person name="Choi T."/>
            <person name="Kim D."/>
            <person name="Ryu S."/>
            <person name="Kim W."/>
        </authorList>
    </citation>
    <scope>NUCLEOTIDE SEQUENCE [LARGE SCALE GENOMIC DNA]</scope>
    <source>
        <tissue evidence="2">Muscle</tissue>
    </source>
</reference>
<feature type="compositionally biased region" description="Basic and acidic residues" evidence="1">
    <location>
        <begin position="42"/>
        <end position="51"/>
    </location>
</feature>
<dbReference type="Proteomes" id="UP000324222">
    <property type="component" value="Unassembled WGS sequence"/>
</dbReference>
<keyword evidence="3" id="KW-1185">Reference proteome</keyword>
<evidence type="ECO:0000313" key="2">
    <source>
        <dbReference type="EMBL" id="MPC97854.1"/>
    </source>
</evidence>
<proteinExistence type="predicted"/>
<protein>
    <submittedName>
        <fullName evidence="2">Uncharacterized protein</fullName>
    </submittedName>
</protein>
<dbReference type="AlphaFoldDB" id="A0A5B7JZV9"/>
<evidence type="ECO:0000313" key="3">
    <source>
        <dbReference type="Proteomes" id="UP000324222"/>
    </source>
</evidence>